<evidence type="ECO:0000313" key="3">
    <source>
        <dbReference type="EMBL" id="CAG8490129.1"/>
    </source>
</evidence>
<organism evidence="3 4">
    <name type="scientific">Cetraspora pellucida</name>
    <dbReference type="NCBI Taxonomy" id="1433469"/>
    <lineage>
        <taxon>Eukaryota</taxon>
        <taxon>Fungi</taxon>
        <taxon>Fungi incertae sedis</taxon>
        <taxon>Mucoromycota</taxon>
        <taxon>Glomeromycotina</taxon>
        <taxon>Glomeromycetes</taxon>
        <taxon>Diversisporales</taxon>
        <taxon>Gigasporaceae</taxon>
        <taxon>Cetraspora</taxon>
    </lineage>
</organism>
<protein>
    <submittedName>
        <fullName evidence="3">19355_t:CDS:1</fullName>
    </submittedName>
</protein>
<reference evidence="3" key="1">
    <citation type="submission" date="2021-06" db="EMBL/GenBank/DDBJ databases">
        <authorList>
            <person name="Kallberg Y."/>
            <person name="Tangrot J."/>
            <person name="Rosling A."/>
        </authorList>
    </citation>
    <scope>NUCLEOTIDE SEQUENCE</scope>
    <source>
        <strain evidence="3">FL966</strain>
    </source>
</reference>
<dbReference type="EMBL" id="CAJVQA010000775">
    <property type="protein sequence ID" value="CAG8490129.1"/>
    <property type="molecule type" value="Genomic_DNA"/>
</dbReference>
<dbReference type="Pfam" id="PF13460">
    <property type="entry name" value="NAD_binding_10"/>
    <property type="match status" value="1"/>
</dbReference>
<dbReference type="Gene3D" id="3.40.50.720">
    <property type="entry name" value="NAD(P)-binding Rossmann-like Domain"/>
    <property type="match status" value="1"/>
</dbReference>
<evidence type="ECO:0000256" key="1">
    <source>
        <dbReference type="SAM" id="MobiDB-lite"/>
    </source>
</evidence>
<dbReference type="OrthoDB" id="10254221at2759"/>
<dbReference type="AlphaFoldDB" id="A0A9N8WIC7"/>
<dbReference type="Proteomes" id="UP000789759">
    <property type="component" value="Unassembled WGS sequence"/>
</dbReference>
<dbReference type="InterPro" id="IPR051604">
    <property type="entry name" value="Ergot_Alk_Oxidoreductase"/>
</dbReference>
<proteinExistence type="predicted"/>
<dbReference type="SUPFAM" id="SSF51735">
    <property type="entry name" value="NAD(P)-binding Rossmann-fold domains"/>
    <property type="match status" value="1"/>
</dbReference>
<comment type="caution">
    <text evidence="3">The sequence shown here is derived from an EMBL/GenBank/DDBJ whole genome shotgun (WGS) entry which is preliminary data.</text>
</comment>
<dbReference type="InterPro" id="IPR016040">
    <property type="entry name" value="NAD(P)-bd_dom"/>
</dbReference>
<keyword evidence="4" id="KW-1185">Reference proteome</keyword>
<dbReference type="PANTHER" id="PTHR43162">
    <property type="match status" value="1"/>
</dbReference>
<dbReference type="InterPro" id="IPR036291">
    <property type="entry name" value="NAD(P)-bd_dom_sf"/>
</dbReference>
<evidence type="ECO:0000259" key="2">
    <source>
        <dbReference type="Pfam" id="PF13460"/>
    </source>
</evidence>
<feature type="domain" description="NAD(P)-binding" evidence="2">
    <location>
        <begin position="22"/>
        <end position="124"/>
    </location>
</feature>
<evidence type="ECO:0000313" key="4">
    <source>
        <dbReference type="Proteomes" id="UP000789759"/>
    </source>
</evidence>
<sequence length="290" mass="33602">MSSKTEQVICITSCDRYLGNGIARVLLNDRKQHGQKYQVRVLARDISNLNEFKNLGAEVIQIDYNKTETIERALTGSLWVLWVPESDNDRLNLAKIFADACKKVSVRNLLFASILGADDADEKCLREFREMERKAESVVDNHCILRSALFVQCLHYFSKWIIEKNQLALPIRRESRMAPIHLNDVYCSIHQIICDENGQLRDMDKDHQKRHYTLTGPESISANTLIDMMNVVTDARVEFMEIKRRECEEYLRSCEDKQMTGLTKFGDHEENREDLFPTPPCPNDTEIETL</sequence>
<dbReference type="PANTHER" id="PTHR43162:SF1">
    <property type="entry name" value="PRESTALK A DIFFERENTIATION PROTEIN A"/>
    <property type="match status" value="1"/>
</dbReference>
<dbReference type="Gene3D" id="3.90.25.10">
    <property type="entry name" value="UDP-galactose 4-epimerase, domain 1"/>
    <property type="match status" value="1"/>
</dbReference>
<feature type="region of interest" description="Disordered" evidence="1">
    <location>
        <begin position="266"/>
        <end position="290"/>
    </location>
</feature>
<gene>
    <name evidence="3" type="ORF">CPELLU_LOCUS1940</name>
</gene>
<name>A0A9N8WIC7_9GLOM</name>
<feature type="compositionally biased region" description="Basic and acidic residues" evidence="1">
    <location>
        <begin position="266"/>
        <end position="275"/>
    </location>
</feature>
<accession>A0A9N8WIC7</accession>